<feature type="compositionally biased region" description="Basic and acidic residues" evidence="1">
    <location>
        <begin position="2630"/>
        <end position="2640"/>
    </location>
</feature>
<feature type="compositionally biased region" description="Polar residues" evidence="1">
    <location>
        <begin position="1617"/>
        <end position="1629"/>
    </location>
</feature>
<feature type="compositionally biased region" description="Low complexity" evidence="1">
    <location>
        <begin position="1220"/>
        <end position="1231"/>
    </location>
</feature>
<feature type="compositionally biased region" description="Basic and acidic residues" evidence="1">
    <location>
        <begin position="2562"/>
        <end position="2572"/>
    </location>
</feature>
<feature type="compositionally biased region" description="Polar residues" evidence="1">
    <location>
        <begin position="263"/>
        <end position="289"/>
    </location>
</feature>
<feature type="compositionally biased region" description="Basic and acidic residues" evidence="1">
    <location>
        <begin position="1023"/>
        <end position="1033"/>
    </location>
</feature>
<feature type="region of interest" description="Disordered" evidence="1">
    <location>
        <begin position="528"/>
        <end position="569"/>
    </location>
</feature>
<feature type="compositionally biased region" description="Basic and acidic residues" evidence="1">
    <location>
        <begin position="2494"/>
        <end position="2504"/>
    </location>
</feature>
<feature type="compositionally biased region" description="Basic and acidic residues" evidence="1">
    <location>
        <begin position="2358"/>
        <end position="2368"/>
    </location>
</feature>
<feature type="compositionally biased region" description="Low complexity" evidence="1">
    <location>
        <begin position="737"/>
        <end position="748"/>
    </location>
</feature>
<feature type="compositionally biased region" description="Basic and acidic residues" evidence="1">
    <location>
        <begin position="2698"/>
        <end position="2708"/>
    </location>
</feature>
<feature type="compositionally biased region" description="Polar residues" evidence="1">
    <location>
        <begin position="4837"/>
        <end position="4854"/>
    </location>
</feature>
<feature type="region of interest" description="Disordered" evidence="1">
    <location>
        <begin position="2808"/>
        <end position="2832"/>
    </location>
</feature>
<organism evidence="2 3">
    <name type="scientific">Pleurodeles waltl</name>
    <name type="common">Iberian ribbed newt</name>
    <dbReference type="NCBI Taxonomy" id="8319"/>
    <lineage>
        <taxon>Eukaryota</taxon>
        <taxon>Metazoa</taxon>
        <taxon>Chordata</taxon>
        <taxon>Craniata</taxon>
        <taxon>Vertebrata</taxon>
        <taxon>Euteleostomi</taxon>
        <taxon>Amphibia</taxon>
        <taxon>Batrachia</taxon>
        <taxon>Caudata</taxon>
        <taxon>Salamandroidea</taxon>
        <taxon>Salamandridae</taxon>
        <taxon>Pleurodelinae</taxon>
        <taxon>Pleurodeles</taxon>
    </lineage>
</organism>
<feature type="compositionally biased region" description="Basic residues" evidence="1">
    <location>
        <begin position="1243"/>
        <end position="1255"/>
    </location>
</feature>
<dbReference type="Proteomes" id="UP001066276">
    <property type="component" value="Chromosome 5"/>
</dbReference>
<feature type="compositionally biased region" description="Basic and acidic residues" evidence="1">
    <location>
        <begin position="1882"/>
        <end position="1892"/>
    </location>
</feature>
<dbReference type="EMBL" id="JANPWB010000009">
    <property type="protein sequence ID" value="KAJ1158007.1"/>
    <property type="molecule type" value="Genomic_DNA"/>
</dbReference>
<feature type="region of interest" description="Disordered" evidence="1">
    <location>
        <begin position="167"/>
        <end position="289"/>
    </location>
</feature>
<feature type="region of interest" description="Disordered" evidence="1">
    <location>
        <begin position="74"/>
        <end position="131"/>
    </location>
</feature>
<feature type="region of interest" description="Disordered" evidence="1">
    <location>
        <begin position="4700"/>
        <end position="4726"/>
    </location>
</feature>
<feature type="compositionally biased region" description="Low complexity" evidence="1">
    <location>
        <begin position="212"/>
        <end position="224"/>
    </location>
</feature>
<feature type="compositionally biased region" description="Basic residues" evidence="1">
    <location>
        <begin position="760"/>
        <end position="772"/>
    </location>
</feature>
<feature type="compositionally biased region" description="Polar residues" evidence="1">
    <location>
        <begin position="1134"/>
        <end position="1146"/>
    </location>
</feature>
<feature type="region of interest" description="Disordered" evidence="1">
    <location>
        <begin position="3999"/>
        <end position="4058"/>
    </location>
</feature>
<reference evidence="2" key="1">
    <citation type="journal article" date="2022" name="bioRxiv">
        <title>Sequencing and chromosome-scale assembly of the giantPleurodeles waltlgenome.</title>
        <authorList>
            <person name="Brown T."/>
            <person name="Elewa A."/>
            <person name="Iarovenko S."/>
            <person name="Subramanian E."/>
            <person name="Araus A.J."/>
            <person name="Petzold A."/>
            <person name="Susuki M."/>
            <person name="Suzuki K.-i.T."/>
            <person name="Hayashi T."/>
            <person name="Toyoda A."/>
            <person name="Oliveira C."/>
            <person name="Osipova E."/>
            <person name="Leigh N.D."/>
            <person name="Simon A."/>
            <person name="Yun M.H."/>
        </authorList>
    </citation>
    <scope>NUCLEOTIDE SEQUENCE</scope>
    <source>
        <strain evidence="2">20211129_DDA</strain>
        <tissue evidence="2">Liver</tissue>
    </source>
</reference>
<feature type="compositionally biased region" description="Basic and acidic residues" evidence="1">
    <location>
        <begin position="2222"/>
        <end position="2232"/>
    </location>
</feature>
<feature type="compositionally biased region" description="Low complexity" evidence="1">
    <location>
        <begin position="4045"/>
        <end position="4054"/>
    </location>
</feature>
<protein>
    <submittedName>
        <fullName evidence="2">Uncharacterized protein</fullName>
    </submittedName>
</protein>
<feature type="compositionally biased region" description="Basic and acidic residues" evidence="1">
    <location>
        <begin position="2086"/>
        <end position="2096"/>
    </location>
</feature>
<feature type="region of interest" description="Disordered" evidence="1">
    <location>
        <begin position="3553"/>
        <end position="3576"/>
    </location>
</feature>
<feature type="region of interest" description="Disordered" evidence="1">
    <location>
        <begin position="1669"/>
        <end position="1743"/>
    </location>
</feature>
<feature type="compositionally biased region" description="Basic and acidic residues" evidence="1">
    <location>
        <begin position="2528"/>
        <end position="2538"/>
    </location>
</feature>
<feature type="compositionally biased region" description="Basic and acidic residues" evidence="1">
    <location>
        <begin position="2596"/>
        <end position="2606"/>
    </location>
</feature>
<feature type="compositionally biased region" description="Basic and acidic residues" evidence="1">
    <location>
        <begin position="2664"/>
        <end position="2674"/>
    </location>
</feature>
<accession>A0AAV7S021</accession>
<feature type="compositionally biased region" description="Basic and acidic residues" evidence="1">
    <location>
        <begin position="4899"/>
        <end position="4908"/>
    </location>
</feature>
<feature type="compositionally biased region" description="Basic and acidic residues" evidence="1">
    <location>
        <begin position="2120"/>
        <end position="2130"/>
    </location>
</feature>
<evidence type="ECO:0000313" key="2">
    <source>
        <dbReference type="EMBL" id="KAJ1158007.1"/>
    </source>
</evidence>
<name>A0AAV7S021_PLEWA</name>
<feature type="region of interest" description="Disordered" evidence="1">
    <location>
        <begin position="4769"/>
        <end position="4859"/>
    </location>
</feature>
<feature type="compositionally biased region" description="Basic and acidic residues" evidence="1">
    <location>
        <begin position="2188"/>
        <end position="2198"/>
    </location>
</feature>
<feature type="region of interest" description="Disordered" evidence="1">
    <location>
        <begin position="2841"/>
        <end position="2860"/>
    </location>
</feature>
<comment type="caution">
    <text evidence="2">The sequence shown here is derived from an EMBL/GenBank/DDBJ whole genome shotgun (WGS) entry which is preliminary data.</text>
</comment>
<feature type="compositionally biased region" description="Basic and acidic residues" evidence="1">
    <location>
        <begin position="1848"/>
        <end position="1858"/>
    </location>
</feature>
<feature type="compositionally biased region" description="Basic and acidic residues" evidence="1">
    <location>
        <begin position="539"/>
        <end position="550"/>
    </location>
</feature>
<feature type="region of interest" description="Disordered" evidence="1">
    <location>
        <begin position="2331"/>
        <end position="2383"/>
    </location>
</feature>
<feature type="compositionally biased region" description="Basic and acidic residues" evidence="1">
    <location>
        <begin position="2426"/>
        <end position="2436"/>
    </location>
</feature>
<feature type="compositionally biased region" description="Basic residues" evidence="1">
    <location>
        <begin position="79"/>
        <end position="89"/>
    </location>
</feature>
<feature type="compositionally biased region" description="Basic and acidic residues" evidence="1">
    <location>
        <begin position="4883"/>
        <end position="4892"/>
    </location>
</feature>
<feature type="region of interest" description="Disordered" evidence="1">
    <location>
        <begin position="1822"/>
        <end position="2254"/>
    </location>
</feature>
<sequence>MMSIGFQLDAASKWRAVQRLTPRVASTLKRAFGLVMKYMGGPLETDTCQLCGNAFCQECGLVLHSDGLPDGLDVESTRARRGSSRKVRQRSLTSSNRGSGKGVPKTSNPSSQSIHHSVSMSSSDESVYGSSLRSAYPRKRSILVDCRDRACPRNCCCFGTSAWKRSCGMATSRPSDKPMRERRSRGRKRYQTDSLQVSRCPRSTTNQKRNSDTSYLSSSTSSSYRMIPSQQSLPTDASSRRLLLPGDTSGRLSSSSEDDLIQSCHSGHTTTYSGRSTPHSGTSLYSDISSMESARPLESKPAVPISSLCNDEAFSPSGVSQTLPPYARKISFPQIVNISESEEDSSAVSHFSCLLQESQSTRIAHLLRQRVLHPLYGFPEPVAKSQKWAEEKQKTNEKKISQCPGKFVPKIQINDNILTPPMKEDGEGLRSDPSMETSFLSDAIKERLELHLNNKALQNVCGLPTTVQKSQGMLMPLAPKPIKPTPCRKRVKTVLAALVSSEAQQLLEAHFQKKVQKHHSTLLGKISESAQEVLPSESPRPDHESLKDTAEMNEGPPIKITTQKSDKMNKQQTETCVSTGMEQMPSQVKEFGQNHVFLANSHLPKCVFKGQGIKRPRVGNMPSLSHDVMRSLEQNLSCKHHVLFSGPSSHPTNSQPSLPVESGTSSIILKKKEAGFVESKTGHSRDLCGQKKLLLGKGTLPVKRKQSFSVASPPPPKMQQKQGVKTSLWPREQKNASSVPKTTSSTSSLGSKPRVANGGSKRRRRRRRRKCHPAVTKRSQQMLIKGLEPCSPKPLITGSKCLLPRPCPSQEKIRYVQTDGLEPCLPKPLITGSKCLFPRPCPSQEKIRNVQTDGLEPCSPKPLITGSKCLLPRPCPSQENIRYVQTDGLEPSSPTPLITGSKCLLPRPCPSQEKIRNVHTDDLEPCSPKPLITGSKCLLPRPCPSQEKIRNVQTDDLEPCSPKPLKPTPCRKRVKTVLAALVSSEAQQLLEAHLQKKVQKHHSTLLGKISEFAQEVLPPGSPRPDHESLKDTAEMNEGPPIKITTQKSDKMNKQQTETCVSTGMEQMPSQVKEFGQNHVFLANSHLPKCVFNSQGIKRPRVGNMPSLSHDVMRSLEQNLSRKHHVLFSGPSPHPTNSQPSLPVESGTSSIMLKKKEAGFVESKTGHSKELCGQKKLLLGKGTLPVKRKQSFSVASPPPPKMQQKQGVKTSLWPREQKNASSVPKTTSSTSSLGSKPRVANGGSKRRRRRRRRKCHPAVTKRSQQMLIKGLEPCSPKPLITGSKCLLPRPCPSQEKIRYVQTDGLEPCLPKPLITGSKCLFPRPCPSQEKIRNVQTDGLEPCSPKPLITGSKCLLPRPCPSQENIRYVQTDGLEPSSPTPLITGSKCLLPRPCPSQEKIRNVQTDDLEPCSPKPLITGSKCLLPRPCPSQEKIRNVQTDDLEPCSPKPLKPTPCRKRVKTVLAALVSSEAQQLLEAHLQKKVQKHHSTLLGKISESAQEVLPPGSPRPDHESLKDTAEMNEGPPIKITTQKSDKMNKQQTETCVSTGMEQMPSQVKEFGQNHVFLANSHLPKCVFNSQGIKRPRVGNMPSLSHDVMRSLEQNLSRKHHVLFSGPSPHPTNSQPSLPVESGTSSIMLKKKEAGFVESKTGHSKELCGQKKLLLAKGTLPVKRKQSFSVASPPPPKMQKKQGVKTSLWPREQKNASSVPKTTSSTSSLGSKPRVANGGSKRRSRRRRRRRRKCHPAVIKRSQQMLIKGLEPCSPKPLITGSKRLLPRPCPSQEKIRNVQTDGLEPCSPKPLITGSKRRLARPCPGQEKIRNVQKDGLEPCSPKPLITGSKRRLARPCPSQEKIRKVQKDGLEPCSPKPLITGSKRRLARPCPSQEKIRKVQKDGLEPCSPKPLITGSKRRLARPCPSQEKIRKVQKDGLEPCSPKPLITGSKRRLARPCPSQEKIRKVQKDGLEPCSPKPLITGSKRRLARPCPSQEKIRKVQKDGLEPCSPKPLITGSKRRLARPCPSQEKIRKVQKDGLEPCSPKPLITGSKRRLARPCPSQEKIRKVQKDGLEPCSPKPLITGSKRRLARPCPSQEKIRKVQKDGLEPCSPKPLITGSKRRLARPCPSQEKIRKVQKDGLEPCSPKPLITGSKRRLARPCPSQEKIRKVQKDGLEPCSPKPLITGSKRRLARPCPSQEKIRKVQKDGLEPCSPKPLITGSKRRLARPCPSQEKIRKVQKDGLEPCSPKPLITGSKRRLARPCPSQEKIRKVQKDGLEPCSPKALITGSKRRLARPCPSQEKIRKVQKDGLEPCSPKALITGSKRRLARPCPSQEKIRKVQKDGLEPCSPKPLITGSKRRLARPCPSQEKIRKVQKDGLEPCSPKPLITGSKRRLARPCSSQEKIRKVQKDGLEPCSPKPLITGSKRRLARPCPSQEKIRKVQKDGLEPCSPKPLITGSKRRLARPCPSQEKIRKVQKDGLEPCSPKPLITGSKRRLARPCPSQEKIRKVQKDGLEPCSPKPLITGSKRRLARPCPSQEKIRKVQKDGLEPCSPKPLITGSKRRLARPCPSQEKIRKVQKDGLEPCSPKPLITGSKRRLARPCPSQEKIRKVQKDGLEPCSPKPLITGSKRRLARPCPSQEKIRKVQKDDLEPCSPKPLITGSKRRLARPCPSQEKIRKVQKDGLEPCSPKPLITGSKRRLARPCPSQEKIRKVQKDGLEPCSPKPLITGSKRRLARPCPSQEKIRNVQKDGLEPCSPKPLITGSKRRLARPCPSQEKIRNVQKDGLEPCSPSPLITGSKRRLARPCPSQEKIRNVQKDGLEPCSPKPLITGSKRRLARPCPSQEKIRNVQTDGLEPCSPKPLITGSKRLLPRPCPSQEKIRYVQKDGLEPRSPKPLITGSKRLLPRPCPCQEKIRYVQKDGLEPRSPKPLIIWSKRLLARPCPRQENIRHVQTDGLEPCLPKPLITGNKYLLPRPCPSQENIRYVQTDGLEPCSPKPLITGSKYLLPRPCPFQENIRYVQTDGLEPLSPKPLIRGSKCLLPRPCPFQENIRYVQTNGLEPCLPKPLITSSKCLLPRPCPSQGNIRYVQTDNKDTHAKLPSEPHMSYKQYYSKTAAKETQMFMESESGTTTRIVNCTCSPLVEPNAMQDLEPDNTRKTLIHEQRITAKPEMPRGAFLPSVPLQRPPAESSKKKENIHINLVYVTLLNENCKHLLELHITRNVTEENHECPSRISNKTVDKLMAHMPKVSATSQCQTQPTNRNLHTSVISIRSDIYQKDTNQETRSLQYNVFVSHFHKNPYMVFQHRHQLQMKHTKSEFKVHTEGLLFMEKFLFPKQSHLGGRHLKSRTTFLPFAEHHIIDTVDWNLRHKLLRHLWGLAPLHHDDYKKSNTKDLLCPPPPAEVTANTELSEVESDFLMLTRRALLEQHIQMKTMHSGWGLPTLLRSSLQAVMASSPECSSIEACPQPEDEIVMIGEEAFFSPETTRKCVESHAKQRIMLQDFGLPNTAEVSLAEFFPPSTCNEALASKKEATVDVPRLPASPASTKESEANDSALVATSKKQKGMPYKIPKDAPVQIKPPMSKKKSVQKKRGLPQKIVDFFKALIVCKLPRSEETVDCYRISSVLGCPSFSVQIGKGHIELFNSSKKLTIYSSNLSKIARTSFRVTDLHKHNDLYLQLIKRLCETGHGTIHSSLIESWTVFGTGHKLSIRTPPAISKTCLRTVRKLMFFVEQDAIDCIEKKLRQKHLMSKWWFPSPHTDSACKMALARKPAPQLTHRCRVAIESPSTKILSGDSLHQLELQIAKKCIEVRLGAIPLAVKISLKAMYSVQTKPLPKQTTVCKSPKFRNSALIFAEQRILEPIEMNLKKKYLASLWGLPSLYVNSLMAKWLPLPPSAVHVGGVNTVSSKEKLFLNEEIRELIELHVRKKRLHQELGLPVKLWKIFNWFTPRPSALSGPKKTKVNRVVLTKKPFFITQKTHLCLDYHIKRVQMQQRDGLPENIIQSLKHFMPSAPEIPESTPHSPIEECKGPLRDPVKGLSETSDATTRALVDSWDPKQHSQSSKQMSSPRETLKESKKTEIIFLQLHLVQKHIEIHLQQFPSHVVKSWNSVQTSEIDELAKTVLSSRISNLPRPTYLTFMEQFAIEQINQNLVHKHLMLMSAMADAESSKTLAPQACTWSTTNTRPKRAVMEFVDMQTSFLAGEKRDALKCHVDPKRLQYDPTLPFASQRTTVLSPMPAKLTVTKSKFPTEVNIRPVELTFIEKATEEKLVSSSRSSLASRACGLSIDKELKPQKLQMSKQESPSRGRGPMFVLAKKRNTNIFKKWTKQRRARAMESKKHNVGTIRQCSVLDTLAIEKRNFEIPFNPPCPVHDSPKLEPPHIDHDINAVLASEDITQHDTPKQNLFVLEQIHNMNQTPINTAKVNKKQIMHDLENKSKRQMLRKAFPWPSQRRQVLTSQFPYHSSQGCGLDYYSSMIDTQGLERSNPALFQSLTPRMAHKKKVNFQNSLEGQDTHWSVRQEVGLEAARISSSEGSSLYTASQMARPRAPSFLVPITRTSVFNCSDNIKRTPAAHLQHKIIMNALTLPLCVINSRSIHQELLTHRKREATHQIRPYGARLGLETGITYNSLGLNRLDLVNGNENLLMQLLDTNEKELREEKREILTMRDVSSQTLDVWDLPLGTSTPINTVSGSERNVEQKPCNRIASLFQASHGENSPAMPKQAGKDIPNTSTDASSKMAARRASKSDCIASPVQRKATFLQNLMSKLKKSIFKYGQRKIKPKKGGVEVHGPSRESGLPLKKNTAQNPTSKVRGKEKVTKRTPKIPKANTKTSSKICPVHSTPKPGKPIKTISSPFSIGDTASSGQKTSGRETHKAEDLLELNFRVDLKDIQDGRKSLKERRKSEHVASTPIAKEDTHSTRHTLYKETSKSTQEWDANWELMSGRTARIKQSSSPEWNVQPSTASTSASCVTVEYGLDSTKTHGESGEVMSLDVIAPRGRRHRGGEPPLSRTIHQLTNALA</sequence>
<feature type="compositionally biased region" description="Basic and acidic residues" evidence="1">
    <location>
        <begin position="4010"/>
        <end position="4022"/>
    </location>
</feature>
<feature type="compositionally biased region" description="Low complexity" evidence="1">
    <location>
        <begin position="106"/>
        <end position="131"/>
    </location>
</feature>
<feature type="compositionally biased region" description="Basic and acidic residues" evidence="1">
    <location>
        <begin position="2154"/>
        <end position="2164"/>
    </location>
</feature>
<feature type="region of interest" description="Disordered" evidence="1">
    <location>
        <begin position="1125"/>
        <end position="1146"/>
    </location>
</feature>
<feature type="compositionally biased region" description="Polar residues" evidence="1">
    <location>
        <begin position="228"/>
        <end position="237"/>
    </location>
</feature>
<evidence type="ECO:0000313" key="3">
    <source>
        <dbReference type="Proteomes" id="UP001066276"/>
    </source>
</evidence>
<feature type="region of interest" description="Disordered" evidence="1">
    <location>
        <begin position="1608"/>
        <end position="1629"/>
    </location>
</feature>
<feature type="compositionally biased region" description="Basic and acidic residues" evidence="1">
    <location>
        <begin position="2052"/>
        <end position="2062"/>
    </location>
</feature>
<evidence type="ECO:0000256" key="1">
    <source>
        <dbReference type="SAM" id="MobiDB-lite"/>
    </source>
</evidence>
<feature type="region of interest" description="Disordered" evidence="1">
    <location>
        <begin position="1787"/>
        <end position="1808"/>
    </location>
</feature>
<feature type="compositionally biased region" description="Polar residues" evidence="1">
    <location>
        <begin position="192"/>
        <end position="208"/>
    </location>
</feature>
<feature type="region of interest" description="Disordered" evidence="1">
    <location>
        <begin position="4883"/>
        <end position="4908"/>
    </location>
</feature>
<feature type="compositionally biased region" description="Basic and acidic residues" evidence="1">
    <location>
        <begin position="1950"/>
        <end position="1960"/>
    </location>
</feature>
<feature type="compositionally biased region" description="Basic and acidic residues" evidence="1">
    <location>
        <begin position="2018"/>
        <end position="2028"/>
    </location>
</feature>
<feature type="compositionally biased region" description="Basic residues" evidence="1">
    <location>
        <begin position="1726"/>
        <end position="1741"/>
    </location>
</feature>
<keyword evidence="3" id="KW-1185">Reference proteome</keyword>
<feature type="compositionally biased region" description="Basic and acidic residues" evidence="1">
    <location>
        <begin position="2460"/>
        <end position="2470"/>
    </location>
</feature>
<feature type="compositionally biased region" description="Basic and acidic residues" evidence="1">
    <location>
        <begin position="1506"/>
        <end position="1516"/>
    </location>
</feature>
<feature type="region of interest" description="Disordered" evidence="1">
    <location>
        <begin position="1015"/>
        <end position="1052"/>
    </location>
</feature>
<feature type="region of interest" description="Disordered" evidence="1">
    <location>
        <begin position="1495"/>
        <end position="1535"/>
    </location>
</feature>
<gene>
    <name evidence="2" type="ORF">NDU88_010703</name>
</gene>
<feature type="compositionally biased region" description="Basic and acidic residues" evidence="1">
    <location>
        <begin position="1916"/>
        <end position="1926"/>
    </location>
</feature>
<feature type="region of interest" description="Disordered" evidence="1">
    <location>
        <begin position="2399"/>
        <end position="2730"/>
    </location>
</feature>
<feature type="compositionally biased region" description="Basic and acidic residues" evidence="1">
    <location>
        <begin position="1984"/>
        <end position="1994"/>
    </location>
</feature>
<feature type="region of interest" description="Disordered" evidence="1">
    <location>
        <begin position="2773"/>
        <end position="2794"/>
    </location>
</feature>
<feature type="compositionally biased region" description="Low complexity" evidence="1">
    <location>
        <begin position="1703"/>
        <end position="1714"/>
    </location>
</feature>
<feature type="region of interest" description="Disordered" evidence="1">
    <location>
        <begin position="704"/>
        <end position="778"/>
    </location>
</feature>
<feature type="region of interest" description="Disordered" evidence="1">
    <location>
        <begin position="1181"/>
        <end position="1261"/>
    </location>
</feature>
<proteinExistence type="predicted"/>